<dbReference type="Proteomes" id="UP000064007">
    <property type="component" value="Chromosome 1"/>
</dbReference>
<keyword evidence="2" id="KW-1185">Reference proteome</keyword>
<evidence type="ECO:0000313" key="2">
    <source>
        <dbReference type="Proteomes" id="UP000064007"/>
    </source>
</evidence>
<gene>
    <name evidence="1" type="ORF">BN1208_0507</name>
</gene>
<organism evidence="1 2">
    <name type="scientific">Candidatus Methylopumilus planktonicus</name>
    <dbReference type="NCBI Taxonomy" id="1581557"/>
    <lineage>
        <taxon>Bacteria</taxon>
        <taxon>Pseudomonadati</taxon>
        <taxon>Pseudomonadota</taxon>
        <taxon>Betaproteobacteria</taxon>
        <taxon>Nitrosomonadales</taxon>
        <taxon>Methylophilaceae</taxon>
        <taxon>Candidatus Methylopumilus</taxon>
    </lineage>
</organism>
<dbReference type="EMBL" id="LN827929">
    <property type="protein sequence ID" value="CEZ19399.1"/>
    <property type="molecule type" value="Genomic_DNA"/>
</dbReference>
<dbReference type="HOGENOM" id="CLU_2917307_0_0_4"/>
<name>A0A0D6EVF1_9PROT</name>
<accession>A0A0D6EVF1</accession>
<dbReference type="STRING" id="1581557.BN1208_0507"/>
<proteinExistence type="predicted"/>
<evidence type="ECO:0000313" key="1">
    <source>
        <dbReference type="EMBL" id="CEZ19399.1"/>
    </source>
</evidence>
<sequence length="61" mass="7651">MNTFKYKDDGLSEEHIKQIYRFLDTSYVKGEHQKWHKFSQFKFWHKREMDKRDAELALKKK</sequence>
<protein>
    <submittedName>
        <fullName evidence="1">Uncharacterized protein</fullName>
    </submittedName>
</protein>
<reference evidence="2" key="1">
    <citation type="submission" date="2014-12" db="EMBL/GenBank/DDBJ databases">
        <authorList>
            <person name="Salcher M.M."/>
        </authorList>
    </citation>
    <scope>NUCLEOTIDE SEQUENCE [LARGE SCALE GENOMIC DNA]</scope>
    <source>
        <strain evidence="2">MMS-10A-171</strain>
    </source>
</reference>
<dbReference type="KEGG" id="mbat:BN1208_0507"/>
<dbReference type="RefSeq" id="WP_046487603.1">
    <property type="nucleotide sequence ID" value="NZ_LN827929.1"/>
</dbReference>
<dbReference type="AlphaFoldDB" id="A0A0D6EVF1"/>